<gene>
    <name evidence="18" type="primary">zdhhc8a</name>
</gene>
<evidence type="ECO:0000256" key="6">
    <source>
        <dbReference type="ARBA" id="ARBA00023034"/>
    </source>
</evidence>
<evidence type="ECO:0000256" key="5">
    <source>
        <dbReference type="ARBA" id="ARBA00022989"/>
    </source>
</evidence>
<keyword evidence="8 14" id="KW-0472">Membrane</keyword>
<feature type="transmembrane region" description="Helical" evidence="14">
    <location>
        <begin position="185"/>
        <end position="211"/>
    </location>
</feature>
<comment type="subcellular location">
    <subcellularLocation>
        <location evidence="2">Golgi apparatus membrane</location>
        <topology evidence="2">Multi-pass membrane protein</topology>
    </subcellularLocation>
    <subcellularLocation>
        <location evidence="1">Mitochondrion membrane</location>
        <topology evidence="1">Multi-pass membrane protein</topology>
    </subcellularLocation>
</comment>
<dbReference type="InParanoid" id="A0A6J2UWC0"/>
<evidence type="ECO:0000256" key="3">
    <source>
        <dbReference type="ARBA" id="ARBA00022679"/>
    </source>
</evidence>
<feature type="region of interest" description="Disordered" evidence="15">
    <location>
        <begin position="562"/>
        <end position="596"/>
    </location>
</feature>
<evidence type="ECO:0000259" key="16">
    <source>
        <dbReference type="Pfam" id="PF01529"/>
    </source>
</evidence>
<evidence type="ECO:0000256" key="4">
    <source>
        <dbReference type="ARBA" id="ARBA00022692"/>
    </source>
</evidence>
<dbReference type="PROSITE" id="PS50216">
    <property type="entry name" value="DHHC"/>
    <property type="match status" value="1"/>
</dbReference>
<evidence type="ECO:0000313" key="18">
    <source>
        <dbReference type="RefSeq" id="XP_030624003.1"/>
    </source>
</evidence>
<dbReference type="PANTHER" id="PTHR12349">
    <property type="entry name" value="ANKYRIN REPEAT AND LEM DOMAIN-CONTAINING PROTEIN 2"/>
    <property type="match status" value="1"/>
</dbReference>
<organism evidence="17 18">
    <name type="scientific">Chanos chanos</name>
    <name type="common">Milkfish</name>
    <name type="synonym">Mugil chanos</name>
    <dbReference type="NCBI Taxonomy" id="29144"/>
    <lineage>
        <taxon>Eukaryota</taxon>
        <taxon>Metazoa</taxon>
        <taxon>Chordata</taxon>
        <taxon>Craniata</taxon>
        <taxon>Vertebrata</taxon>
        <taxon>Euteleostomi</taxon>
        <taxon>Actinopterygii</taxon>
        <taxon>Neopterygii</taxon>
        <taxon>Teleostei</taxon>
        <taxon>Ostariophysi</taxon>
        <taxon>Gonorynchiformes</taxon>
        <taxon>Chanidae</taxon>
        <taxon>Chanos</taxon>
    </lineage>
</organism>
<feature type="region of interest" description="Disordered" evidence="15">
    <location>
        <begin position="620"/>
        <end position="667"/>
    </location>
</feature>
<dbReference type="OrthoDB" id="4096362at2759"/>
<keyword evidence="6" id="KW-0333">Golgi apparatus</keyword>
<keyword evidence="5 14" id="KW-1133">Transmembrane helix</keyword>
<evidence type="ECO:0000313" key="17">
    <source>
        <dbReference type="Proteomes" id="UP000504632"/>
    </source>
</evidence>
<evidence type="ECO:0000256" key="15">
    <source>
        <dbReference type="SAM" id="MobiDB-lite"/>
    </source>
</evidence>
<proteinExistence type="inferred from homology"/>
<dbReference type="GO" id="GO:0019706">
    <property type="term" value="F:protein-cysteine S-palmitoyltransferase activity"/>
    <property type="evidence" value="ECO:0007669"/>
    <property type="project" value="UniProtKB-EC"/>
</dbReference>
<comment type="domain">
    <text evidence="14">The DHHC domain is required for palmitoyltransferase activity.</text>
</comment>
<keyword evidence="4 14" id="KW-0812">Transmembrane</keyword>
<dbReference type="AlphaFoldDB" id="A0A6J2UWC0"/>
<evidence type="ECO:0000256" key="9">
    <source>
        <dbReference type="ARBA" id="ARBA00023139"/>
    </source>
</evidence>
<evidence type="ECO:0000256" key="2">
    <source>
        <dbReference type="ARBA" id="ARBA00004653"/>
    </source>
</evidence>
<evidence type="ECO:0000256" key="11">
    <source>
        <dbReference type="ARBA" id="ARBA00023315"/>
    </source>
</evidence>
<protein>
    <recommendedName>
        <fullName evidence="14">Palmitoyltransferase</fullName>
        <ecNumber evidence="14">2.3.1.225</ecNumber>
    </recommendedName>
</protein>
<dbReference type="Proteomes" id="UP000504632">
    <property type="component" value="Chromosome 3"/>
</dbReference>
<name>A0A6J2UWC0_CHACN</name>
<dbReference type="EC" id="2.3.1.225" evidence="14"/>
<dbReference type="GO" id="GO:0031966">
    <property type="term" value="C:mitochondrial membrane"/>
    <property type="evidence" value="ECO:0007669"/>
    <property type="project" value="UniProtKB-SubCell"/>
</dbReference>
<dbReference type="PANTHER" id="PTHR12349:SF1">
    <property type="entry name" value="PALMITOYLTRANSFERASE ZDHHC8"/>
    <property type="match status" value="1"/>
</dbReference>
<evidence type="ECO:0000256" key="8">
    <source>
        <dbReference type="ARBA" id="ARBA00023136"/>
    </source>
</evidence>
<dbReference type="CTD" id="555918"/>
<keyword evidence="3 14" id="KW-0808">Transferase</keyword>
<evidence type="ECO:0000256" key="7">
    <source>
        <dbReference type="ARBA" id="ARBA00023128"/>
    </source>
</evidence>
<evidence type="ECO:0000256" key="14">
    <source>
        <dbReference type="RuleBase" id="RU079119"/>
    </source>
</evidence>
<dbReference type="RefSeq" id="XP_030624003.1">
    <property type="nucleotide sequence ID" value="XM_030768143.1"/>
</dbReference>
<keyword evidence="9" id="KW-0564">Palmitate</keyword>
<feature type="transmembrane region" description="Helical" evidence="14">
    <location>
        <begin position="20"/>
        <end position="40"/>
    </location>
</feature>
<feature type="domain" description="Palmitoyltransferase DHHC" evidence="16">
    <location>
        <begin position="103"/>
        <end position="223"/>
    </location>
</feature>
<evidence type="ECO:0000256" key="1">
    <source>
        <dbReference type="ARBA" id="ARBA00004225"/>
    </source>
</evidence>
<keyword evidence="7" id="KW-0496">Mitochondrion</keyword>
<dbReference type="GO" id="GO:0000139">
    <property type="term" value="C:Golgi membrane"/>
    <property type="evidence" value="ECO:0007669"/>
    <property type="project" value="UniProtKB-SubCell"/>
</dbReference>
<keyword evidence="10" id="KW-0449">Lipoprotein</keyword>
<comment type="catalytic activity">
    <reaction evidence="13">
        <text>L-cysteinyl-[protein] + hexadecanoyl-CoA = S-hexadecanoyl-L-cysteinyl-[protein] + CoA</text>
        <dbReference type="Rhea" id="RHEA:36683"/>
        <dbReference type="Rhea" id="RHEA-COMP:10131"/>
        <dbReference type="Rhea" id="RHEA-COMP:11032"/>
        <dbReference type="ChEBI" id="CHEBI:29950"/>
        <dbReference type="ChEBI" id="CHEBI:57287"/>
        <dbReference type="ChEBI" id="CHEBI:57379"/>
        <dbReference type="ChEBI" id="CHEBI:74151"/>
        <dbReference type="EC" id="2.3.1.225"/>
    </reaction>
    <physiologicalReaction direction="left-to-right" evidence="13">
        <dbReference type="Rhea" id="RHEA:36684"/>
    </physiologicalReaction>
</comment>
<keyword evidence="11 14" id="KW-0012">Acyltransferase</keyword>
<evidence type="ECO:0000256" key="13">
    <source>
        <dbReference type="ARBA" id="ARBA00047790"/>
    </source>
</evidence>
<comment type="similarity">
    <text evidence="12">Belongs to the DHHC palmitoyltransferase family. ERF2/ZDHHC9 subfamily.</text>
</comment>
<dbReference type="InterPro" id="IPR001594">
    <property type="entry name" value="Palmitoyltrfase_DHHC"/>
</dbReference>
<evidence type="ECO:0000256" key="12">
    <source>
        <dbReference type="ARBA" id="ARBA00023463"/>
    </source>
</evidence>
<sequence length="696" mass="77134">MPNSTGDKFKPSSYIPVSTAAGLLVGSSTLFFVFTCPWLAENISLSFPLCIGITFLFVIANFTMATFMDAGVLPRASMDEDKDEDDFHAPLYKNVEVRSVQVRMKWCTSCHFYRPPRCSHCSVCDHCVEDFDHHCPWVNNCIGKRNYRYFFLFLLSLSVHIAAVFTGGLFYVLDHVENLWELHASVTLVVMSMSGLLLLPVLGLACFHLVLVTRGRTTNEQVTGKFQGSVNPFTRGCCGNVEYVLCRPITPRYTGQFTKRLSIRIQPPFLRPDCNKLTSINIRDNAIQGKILPTEYQFTGGLDVIDSKELSNPPPLPPKPDPVLLKSHLAALEESLLCSKTAMSSGLDRSEDHPAVESIEKTHYQVPREQIGKMNNPQLSDRFQDQSSETCLNQLRPPAQLAMQTISQQTNSLTLSSRSLSLRYAHCRGDKTQLPSPHAEGTTTVSSQSILSPSALTGCGGSLSYDNLLNPGDVVQHGGRLIGYQRPFLSLDLGLARVPDLQRQPPNICGPAFMGINRQSPQPREHSPMRYDNLSKAIMSSIQERRELEDREKLLILQDHSQTTITPDSGIYDMPNRRSLPPELRPPASRGLTPPAYGSREFLMSSAAYGYGSRTGLSCSSLTRAPRTSNSPLQANTGSSKQGRSLSPSYNSLDRQPQRSSLAMPTSSYANHRALAFITTSEKKDTEQLEAPKCES</sequence>
<feature type="transmembrane region" description="Helical" evidence="14">
    <location>
        <begin position="46"/>
        <end position="68"/>
    </location>
</feature>
<accession>A0A6J2UWC0</accession>
<keyword evidence="17" id="KW-1185">Reference proteome</keyword>
<reference evidence="18" key="1">
    <citation type="submission" date="2025-08" db="UniProtKB">
        <authorList>
            <consortium name="RefSeq"/>
        </authorList>
    </citation>
    <scope>IDENTIFICATION</scope>
</reference>
<evidence type="ECO:0000256" key="10">
    <source>
        <dbReference type="ARBA" id="ARBA00023288"/>
    </source>
</evidence>
<dbReference type="GeneID" id="115807270"/>
<feature type="transmembrane region" description="Helical" evidence="14">
    <location>
        <begin position="149"/>
        <end position="173"/>
    </location>
</feature>
<dbReference type="Pfam" id="PF01529">
    <property type="entry name" value="DHHC"/>
    <property type="match status" value="1"/>
</dbReference>